<evidence type="ECO:0000256" key="1">
    <source>
        <dbReference type="SAM" id="MobiDB-lite"/>
    </source>
</evidence>
<keyword evidence="3" id="KW-1185">Reference proteome</keyword>
<evidence type="ECO:0000313" key="3">
    <source>
        <dbReference type="Proteomes" id="UP001341840"/>
    </source>
</evidence>
<feature type="region of interest" description="Disordered" evidence="1">
    <location>
        <begin position="172"/>
        <end position="219"/>
    </location>
</feature>
<name>A0ABU6VTE6_9FABA</name>
<evidence type="ECO:0000313" key="2">
    <source>
        <dbReference type="EMBL" id="MED6176424.1"/>
    </source>
</evidence>
<organism evidence="2 3">
    <name type="scientific">Stylosanthes scabra</name>
    <dbReference type="NCBI Taxonomy" id="79078"/>
    <lineage>
        <taxon>Eukaryota</taxon>
        <taxon>Viridiplantae</taxon>
        <taxon>Streptophyta</taxon>
        <taxon>Embryophyta</taxon>
        <taxon>Tracheophyta</taxon>
        <taxon>Spermatophyta</taxon>
        <taxon>Magnoliopsida</taxon>
        <taxon>eudicotyledons</taxon>
        <taxon>Gunneridae</taxon>
        <taxon>Pentapetalae</taxon>
        <taxon>rosids</taxon>
        <taxon>fabids</taxon>
        <taxon>Fabales</taxon>
        <taxon>Fabaceae</taxon>
        <taxon>Papilionoideae</taxon>
        <taxon>50 kb inversion clade</taxon>
        <taxon>dalbergioids sensu lato</taxon>
        <taxon>Dalbergieae</taxon>
        <taxon>Pterocarpus clade</taxon>
        <taxon>Stylosanthes</taxon>
    </lineage>
</organism>
<proteinExistence type="predicted"/>
<feature type="compositionally biased region" description="Polar residues" evidence="1">
    <location>
        <begin position="191"/>
        <end position="202"/>
    </location>
</feature>
<accession>A0ABU6VTE6</accession>
<protein>
    <submittedName>
        <fullName evidence="2">Uncharacterized protein</fullName>
    </submittedName>
</protein>
<dbReference type="EMBL" id="JASCZI010152619">
    <property type="protein sequence ID" value="MED6176424.1"/>
    <property type="molecule type" value="Genomic_DNA"/>
</dbReference>
<reference evidence="2 3" key="1">
    <citation type="journal article" date="2023" name="Plants (Basel)">
        <title>Bridging the Gap: Combining Genomics and Transcriptomics Approaches to Understand Stylosanthes scabra, an Orphan Legume from the Brazilian Caatinga.</title>
        <authorList>
            <person name="Ferreira-Neto J.R.C."/>
            <person name="da Silva M.D."/>
            <person name="Binneck E."/>
            <person name="de Melo N.F."/>
            <person name="da Silva R.H."/>
            <person name="de Melo A.L.T.M."/>
            <person name="Pandolfi V."/>
            <person name="Bustamante F.O."/>
            <person name="Brasileiro-Vidal A.C."/>
            <person name="Benko-Iseppon A.M."/>
        </authorList>
    </citation>
    <scope>NUCLEOTIDE SEQUENCE [LARGE SCALE GENOMIC DNA]</scope>
    <source>
        <tissue evidence="2">Leaves</tissue>
    </source>
</reference>
<dbReference type="Proteomes" id="UP001341840">
    <property type="component" value="Unassembled WGS sequence"/>
</dbReference>
<sequence>MGDERSFLSLIHYTGKIKKNSRVGIRFSSKEPISVFLHSSTTRVELQNTILQKLGCDADLELYAKLEDVVASSGGSNPNPTSVHIGGSSSSAPVVPVVLVIPRSVASPSFAADLHHEDDDRCDLGDNCTFSELVTTVDNNPHNVFRGVQISDPEGVEGALCDDEKDKELEFIGGDSDDDHPSIPVVKRGGPSSSGSHTSMPDTFSCLGPGSLGTITGRE</sequence>
<comment type="caution">
    <text evidence="2">The sequence shown here is derived from an EMBL/GenBank/DDBJ whole genome shotgun (WGS) entry which is preliminary data.</text>
</comment>
<gene>
    <name evidence="2" type="ORF">PIB30_088124</name>
</gene>